<comment type="similarity">
    <text evidence="1">Belongs to the CWC16 family.</text>
</comment>
<dbReference type="GO" id="GO:0000398">
    <property type="term" value="P:mRNA splicing, via spliceosome"/>
    <property type="evidence" value="ECO:0007669"/>
    <property type="project" value="InterPro"/>
</dbReference>
<feature type="region of interest" description="Disordered" evidence="2">
    <location>
        <begin position="226"/>
        <end position="279"/>
    </location>
</feature>
<reference evidence="3 4" key="1">
    <citation type="submission" date="2021-12" db="EMBL/GenBank/DDBJ databases">
        <title>High titer production of polyol ester of fatty acids by Rhodotorula paludigena BS15 towards product separation-free biomass refinery.</title>
        <authorList>
            <person name="Mano J."/>
            <person name="Ono H."/>
            <person name="Tanaka T."/>
            <person name="Naito K."/>
            <person name="Sushida H."/>
            <person name="Ike M."/>
            <person name="Tokuyasu K."/>
            <person name="Kitaoka M."/>
        </authorList>
    </citation>
    <scope>NUCLEOTIDE SEQUENCE [LARGE SCALE GENOMIC DNA]</scope>
    <source>
        <strain evidence="3 4">BS15</strain>
    </source>
</reference>
<dbReference type="InterPro" id="IPR007590">
    <property type="entry name" value="Saf4/Yju2"/>
</dbReference>
<dbReference type="EMBL" id="BQKY01000014">
    <property type="protein sequence ID" value="GJN93474.1"/>
    <property type="molecule type" value="Genomic_DNA"/>
</dbReference>
<dbReference type="PANTHER" id="PTHR12111:SF2">
    <property type="entry name" value="SPLICING FACTOR YJU2B-RELATED"/>
    <property type="match status" value="1"/>
</dbReference>
<evidence type="ECO:0000313" key="4">
    <source>
        <dbReference type="Proteomes" id="UP001342314"/>
    </source>
</evidence>
<evidence type="ECO:0000313" key="3">
    <source>
        <dbReference type="EMBL" id="GJN93474.1"/>
    </source>
</evidence>
<proteinExistence type="inferred from homology"/>
<dbReference type="Proteomes" id="UP001342314">
    <property type="component" value="Unassembled WGS sequence"/>
</dbReference>
<evidence type="ECO:0008006" key="5">
    <source>
        <dbReference type="Google" id="ProtNLM"/>
    </source>
</evidence>
<feature type="compositionally biased region" description="Low complexity" evidence="2">
    <location>
        <begin position="299"/>
        <end position="324"/>
    </location>
</feature>
<dbReference type="Pfam" id="PF04502">
    <property type="entry name" value="Saf4_Yju2"/>
    <property type="match status" value="1"/>
</dbReference>
<feature type="region of interest" description="Disordered" evidence="2">
    <location>
        <begin position="172"/>
        <end position="213"/>
    </location>
</feature>
<accession>A0AAV5GSJ4</accession>
<dbReference type="GO" id="GO:0005684">
    <property type="term" value="C:U2-type spliceosomal complex"/>
    <property type="evidence" value="ECO:0007669"/>
    <property type="project" value="TreeGrafter"/>
</dbReference>
<evidence type="ECO:0000256" key="1">
    <source>
        <dbReference type="ARBA" id="ARBA00005595"/>
    </source>
</evidence>
<evidence type="ECO:0000256" key="2">
    <source>
        <dbReference type="SAM" id="MobiDB-lite"/>
    </source>
</evidence>
<feature type="region of interest" description="Disordered" evidence="2">
    <location>
        <begin position="298"/>
        <end position="337"/>
    </location>
</feature>
<protein>
    <recommendedName>
        <fullName evidence="5">Coiled-coil domain-containing protein 130</fullName>
    </recommendedName>
</protein>
<feature type="compositionally biased region" description="Basic and acidic residues" evidence="2">
    <location>
        <begin position="188"/>
        <end position="213"/>
    </location>
</feature>
<feature type="compositionally biased region" description="Basic and acidic residues" evidence="2">
    <location>
        <begin position="226"/>
        <end position="239"/>
    </location>
</feature>
<feature type="compositionally biased region" description="Low complexity" evidence="2">
    <location>
        <begin position="245"/>
        <end position="279"/>
    </location>
</feature>
<name>A0AAV5GSJ4_9BASI</name>
<dbReference type="AlphaFoldDB" id="A0AAV5GSJ4"/>
<organism evidence="3 4">
    <name type="scientific">Rhodotorula paludigena</name>
    <dbReference type="NCBI Taxonomy" id="86838"/>
    <lineage>
        <taxon>Eukaryota</taxon>
        <taxon>Fungi</taxon>
        <taxon>Dikarya</taxon>
        <taxon>Basidiomycota</taxon>
        <taxon>Pucciniomycotina</taxon>
        <taxon>Microbotryomycetes</taxon>
        <taxon>Sporidiobolales</taxon>
        <taxon>Sporidiobolaceae</taxon>
        <taxon>Rhodotorula</taxon>
    </lineage>
</organism>
<comment type="caution">
    <text evidence="3">The sequence shown here is derived from an EMBL/GenBank/DDBJ whole genome shotgun (WGS) entry which is preliminary data.</text>
</comment>
<keyword evidence="4" id="KW-1185">Reference proteome</keyword>
<gene>
    <name evidence="3" type="ORF">Rhopal_006531-T1</name>
</gene>
<dbReference type="PANTHER" id="PTHR12111">
    <property type="entry name" value="SPLICING FACTOR YJU2"/>
    <property type="match status" value="1"/>
</dbReference>
<dbReference type="GO" id="GO:0071014">
    <property type="term" value="C:post-mRNA release spliceosomal complex"/>
    <property type="evidence" value="ECO:0007669"/>
    <property type="project" value="TreeGrafter"/>
</dbReference>
<sequence length="337" mass="37876">MQGFNKYYPPDYEPDKHKSLNSYHGKHALGKRAHKIDQGILVVRFELPYNIWCGHCNAHVGQGVRYNAEKQKVGNYYSTPIYAFRFKCHLCSGRVEIRTDPQNTRYVVTEGARQKNEEWDPAENGQIVIASRALRSSFRDKKRRIVESETKAEGVRERFGLADERVGLADLRTPARGSREAMEEEAEWEKAKSEMTRVRDEREGKRRKDEERVGWRTNEERVGWRTDEQRRDKVQDKARRKERSSASSSTRLPTRRSSSSATPRLSSRPSGSSSNASPALKALHSKLSLASAIKQDPFGNALASSSSGQAGSSGLAKSSSVSNARGVGLHGVKVARK</sequence>